<name>A0AB34KKX9_9PEZI</name>
<dbReference type="InterPro" id="IPR023313">
    <property type="entry name" value="UBQ-conjugating_AS"/>
</dbReference>
<dbReference type="SUPFAM" id="SSF54495">
    <property type="entry name" value="UBC-like"/>
    <property type="match status" value="1"/>
</dbReference>
<dbReference type="PROSITE" id="PS00183">
    <property type="entry name" value="UBC_1"/>
    <property type="match status" value="1"/>
</dbReference>
<dbReference type="GeneID" id="96007752"/>
<dbReference type="InterPro" id="IPR000608">
    <property type="entry name" value="UBC"/>
</dbReference>
<evidence type="ECO:0000256" key="8">
    <source>
        <dbReference type="PROSITE-ProRule" id="PRU10133"/>
    </source>
</evidence>
<evidence type="ECO:0000313" key="12">
    <source>
        <dbReference type="EMBL" id="KAL1584407.1"/>
    </source>
</evidence>
<organism evidence="12 13">
    <name type="scientific">Cladosporium halotolerans</name>
    <dbReference type="NCBI Taxonomy" id="1052096"/>
    <lineage>
        <taxon>Eukaryota</taxon>
        <taxon>Fungi</taxon>
        <taxon>Dikarya</taxon>
        <taxon>Ascomycota</taxon>
        <taxon>Pezizomycotina</taxon>
        <taxon>Dothideomycetes</taxon>
        <taxon>Dothideomycetidae</taxon>
        <taxon>Cladosporiales</taxon>
        <taxon>Cladosporiaceae</taxon>
        <taxon>Cladosporium</taxon>
    </lineage>
</organism>
<dbReference type="GO" id="GO:0005524">
    <property type="term" value="F:ATP binding"/>
    <property type="evidence" value="ECO:0007669"/>
    <property type="project" value="UniProtKB-UniRule"/>
</dbReference>
<dbReference type="PANTHER" id="PTHR24068">
    <property type="entry name" value="UBIQUITIN-CONJUGATING ENZYME E2"/>
    <property type="match status" value="1"/>
</dbReference>
<comment type="caution">
    <text evidence="12">The sequence shown here is derived from an EMBL/GenBank/DDBJ whole genome shotgun (WGS) entry which is preliminary data.</text>
</comment>
<protein>
    <recommendedName>
        <fullName evidence="6">Ubiquitin-conjugating enzyme E2 1</fullName>
        <ecNumber evidence="1">2.3.2.23</ecNumber>
    </recommendedName>
    <alternativeName>
        <fullName evidence="7">E2 ubiquitin-conjugating enzyme 1</fullName>
    </alternativeName>
</protein>
<dbReference type="SUPFAM" id="SSF46934">
    <property type="entry name" value="UBA-like"/>
    <property type="match status" value="1"/>
</dbReference>
<dbReference type="SMART" id="SM00212">
    <property type="entry name" value="UBCc"/>
    <property type="match status" value="1"/>
</dbReference>
<keyword evidence="3 9" id="KW-0547">Nucleotide-binding</keyword>
<evidence type="ECO:0000256" key="4">
    <source>
        <dbReference type="ARBA" id="ARBA00022786"/>
    </source>
</evidence>
<feature type="region of interest" description="Disordered" evidence="10">
    <location>
        <begin position="159"/>
        <end position="202"/>
    </location>
</feature>
<comment type="similarity">
    <text evidence="9">Belongs to the ubiquitin-conjugating enzyme family.</text>
</comment>
<dbReference type="FunFam" id="3.10.110.10:FF:000037">
    <property type="entry name" value="ubiquitin-conjugating enzyme E2 27"/>
    <property type="match status" value="1"/>
</dbReference>
<evidence type="ECO:0000256" key="1">
    <source>
        <dbReference type="ARBA" id="ARBA00012486"/>
    </source>
</evidence>
<dbReference type="Pfam" id="PF00179">
    <property type="entry name" value="UQ_con"/>
    <property type="match status" value="1"/>
</dbReference>
<evidence type="ECO:0000256" key="2">
    <source>
        <dbReference type="ARBA" id="ARBA00022679"/>
    </source>
</evidence>
<dbReference type="InterPro" id="IPR009060">
    <property type="entry name" value="UBA-like_sf"/>
</dbReference>
<proteinExistence type="inferred from homology"/>
<evidence type="ECO:0000256" key="5">
    <source>
        <dbReference type="ARBA" id="ARBA00022840"/>
    </source>
</evidence>
<dbReference type="Gene3D" id="3.10.110.10">
    <property type="entry name" value="Ubiquitin Conjugating Enzyme"/>
    <property type="match status" value="1"/>
</dbReference>
<feature type="compositionally biased region" description="Basic and acidic residues" evidence="10">
    <location>
        <begin position="179"/>
        <end position="202"/>
    </location>
</feature>
<evidence type="ECO:0000256" key="10">
    <source>
        <dbReference type="SAM" id="MobiDB-lite"/>
    </source>
</evidence>
<evidence type="ECO:0000313" key="13">
    <source>
        <dbReference type="Proteomes" id="UP000803884"/>
    </source>
</evidence>
<evidence type="ECO:0000259" key="11">
    <source>
        <dbReference type="PROSITE" id="PS50127"/>
    </source>
</evidence>
<keyword evidence="2" id="KW-0808">Transferase</keyword>
<dbReference type="InterPro" id="IPR016135">
    <property type="entry name" value="UBQ-conjugating_enzyme/RWD"/>
</dbReference>
<evidence type="ECO:0000256" key="9">
    <source>
        <dbReference type="RuleBase" id="RU362109"/>
    </source>
</evidence>
<dbReference type="EC" id="2.3.2.23" evidence="1"/>
<dbReference type="EMBL" id="JAAQHG020000026">
    <property type="protein sequence ID" value="KAL1584407.1"/>
    <property type="molecule type" value="Genomic_DNA"/>
</dbReference>
<sequence>MGASNRNRRLQKEIQDILKDAHSGITISTPSGSTEFTDLTHFHGHFSGPPDTPYEGGRYDVDIRITAEYPFKPPEMRFITRIWHPNVSSQTGAICLDTLGQQWSPVLTLKSALISLQSLLSSPEPKDPQDAEVASMLISRPEEFAHVAREWAIRFAGAPKPSAGSGRTGAGSSGGLDEAALKARNKADEKDRKKREQERQREAYHGYNRAMIDRFVEMGFPVERVVDAFEYVGIDKAGGEEYELEEEYLGDVTARLFNEM</sequence>
<keyword evidence="5 9" id="KW-0067">ATP-binding</keyword>
<keyword evidence="13" id="KW-1185">Reference proteome</keyword>
<dbReference type="RefSeq" id="XP_069227513.1">
    <property type="nucleotide sequence ID" value="XM_069374914.1"/>
</dbReference>
<dbReference type="Proteomes" id="UP000803884">
    <property type="component" value="Unassembled WGS sequence"/>
</dbReference>
<evidence type="ECO:0000256" key="6">
    <source>
        <dbReference type="ARBA" id="ARBA00072431"/>
    </source>
</evidence>
<feature type="active site" description="Glycyl thioester intermediate" evidence="8">
    <location>
        <position position="95"/>
    </location>
</feature>
<evidence type="ECO:0000256" key="7">
    <source>
        <dbReference type="ARBA" id="ARBA00077197"/>
    </source>
</evidence>
<gene>
    <name evidence="12" type="ORF">WHR41_06309</name>
</gene>
<accession>A0AB34KKX9</accession>
<dbReference type="AlphaFoldDB" id="A0AB34KKX9"/>
<reference evidence="12 13" key="1">
    <citation type="journal article" date="2020" name="Microbiol. Resour. Announc.">
        <title>Draft Genome Sequence of a Cladosporium Species Isolated from the Mesophotic Ascidian Didemnum maculosum.</title>
        <authorList>
            <person name="Gioti A."/>
            <person name="Siaperas R."/>
            <person name="Nikolaivits E."/>
            <person name="Le Goff G."/>
            <person name="Ouazzani J."/>
            <person name="Kotoulas G."/>
            <person name="Topakas E."/>
        </authorList>
    </citation>
    <scope>NUCLEOTIDE SEQUENCE [LARGE SCALE GENOMIC DNA]</scope>
    <source>
        <strain evidence="12 13">TM138-S3</strain>
    </source>
</reference>
<dbReference type="GO" id="GO:0061631">
    <property type="term" value="F:ubiquitin conjugating enzyme activity"/>
    <property type="evidence" value="ECO:0007669"/>
    <property type="project" value="UniProtKB-EC"/>
</dbReference>
<feature type="domain" description="UBC core" evidence="11">
    <location>
        <begin position="5"/>
        <end position="157"/>
    </location>
</feature>
<evidence type="ECO:0000256" key="3">
    <source>
        <dbReference type="ARBA" id="ARBA00022741"/>
    </source>
</evidence>
<dbReference type="PROSITE" id="PS50127">
    <property type="entry name" value="UBC_2"/>
    <property type="match status" value="1"/>
</dbReference>
<keyword evidence="4 9" id="KW-0833">Ubl conjugation pathway</keyword>